<dbReference type="FunFam" id="2.60.40.60:FF:000083">
    <property type="entry name" value="Desmoglein 1"/>
    <property type="match status" value="1"/>
</dbReference>
<evidence type="ECO:0000313" key="22">
    <source>
        <dbReference type="Ensembl" id="ENSVKKP00000009601.1"/>
    </source>
</evidence>
<evidence type="ECO:0000256" key="11">
    <source>
        <dbReference type="ARBA" id="ARBA00022737"/>
    </source>
</evidence>
<dbReference type="GO" id="GO:0005509">
    <property type="term" value="F:calcium ion binding"/>
    <property type="evidence" value="ECO:0007669"/>
    <property type="project" value="UniProtKB-UniRule"/>
</dbReference>
<evidence type="ECO:0000256" key="14">
    <source>
        <dbReference type="ARBA" id="ARBA00022949"/>
    </source>
</evidence>
<reference evidence="22" key="2">
    <citation type="submission" date="2025-09" db="UniProtKB">
        <authorList>
            <consortium name="Ensembl"/>
        </authorList>
    </citation>
    <scope>IDENTIFICATION</scope>
</reference>
<keyword evidence="11" id="KW-0677">Repeat</keyword>
<feature type="domain" description="Cadherin" evidence="21">
    <location>
        <begin position="419"/>
        <end position="524"/>
    </location>
</feature>
<dbReference type="GO" id="GO:0048787">
    <property type="term" value="C:presynaptic active zone membrane"/>
    <property type="evidence" value="ECO:0007669"/>
    <property type="project" value="TreeGrafter"/>
</dbReference>
<comment type="function">
    <text evidence="20">Cadherins are calcium-dependent cell adhesion proteins.</text>
</comment>
<dbReference type="InterPro" id="IPR002126">
    <property type="entry name" value="Cadherin-like_dom"/>
</dbReference>
<dbReference type="PANTHER" id="PTHR24027:SF79">
    <property type="entry name" value="CADHERIN-2"/>
    <property type="match status" value="1"/>
</dbReference>
<comment type="subcellular location">
    <subcellularLocation>
        <location evidence="4">Cell junction</location>
        <location evidence="4">Adherens junction</location>
    </subcellularLocation>
    <subcellularLocation>
        <location evidence="5">Cell junction</location>
        <location evidence="5">Desmosome</location>
    </subcellularLocation>
    <subcellularLocation>
        <location evidence="1">Cell membrane</location>
        <location evidence="1">Sarcolemma</location>
    </subcellularLocation>
    <subcellularLocation>
        <location evidence="3 19">Cell membrane</location>
        <topology evidence="3 19">Single-pass type I membrane protein</topology>
    </subcellularLocation>
    <subcellularLocation>
        <location evidence="2">Cell surface</location>
    </subcellularLocation>
</comment>
<dbReference type="GO" id="GO:0016342">
    <property type="term" value="C:catenin complex"/>
    <property type="evidence" value="ECO:0007669"/>
    <property type="project" value="TreeGrafter"/>
</dbReference>
<evidence type="ECO:0000256" key="19">
    <source>
        <dbReference type="RuleBase" id="RU003318"/>
    </source>
</evidence>
<dbReference type="GO" id="GO:0016477">
    <property type="term" value="P:cell migration"/>
    <property type="evidence" value="ECO:0007669"/>
    <property type="project" value="TreeGrafter"/>
</dbReference>
<dbReference type="GO" id="GO:0016339">
    <property type="term" value="P:calcium-dependent cell-cell adhesion via plasma membrane cell adhesion molecules"/>
    <property type="evidence" value="ECO:0007669"/>
    <property type="project" value="TreeGrafter"/>
</dbReference>
<dbReference type="GO" id="GO:0008013">
    <property type="term" value="F:beta-catenin binding"/>
    <property type="evidence" value="ECO:0007669"/>
    <property type="project" value="TreeGrafter"/>
</dbReference>
<evidence type="ECO:0000256" key="17">
    <source>
        <dbReference type="ARBA" id="ARBA00023180"/>
    </source>
</evidence>
<dbReference type="PRINTS" id="PR00205">
    <property type="entry name" value="CADHERIN"/>
</dbReference>
<evidence type="ECO:0000256" key="5">
    <source>
        <dbReference type="ARBA" id="ARBA00004568"/>
    </source>
</evidence>
<dbReference type="GO" id="GO:0030057">
    <property type="term" value="C:desmosome"/>
    <property type="evidence" value="ECO:0007669"/>
    <property type="project" value="UniProtKB-SubCell"/>
</dbReference>
<name>A0A8D2JCF9_VARKO</name>
<proteinExistence type="predicted"/>
<evidence type="ECO:0000256" key="12">
    <source>
        <dbReference type="ARBA" id="ARBA00022837"/>
    </source>
</evidence>
<dbReference type="PANTHER" id="PTHR24027">
    <property type="entry name" value="CADHERIN-23"/>
    <property type="match status" value="1"/>
</dbReference>
<dbReference type="InterPro" id="IPR020894">
    <property type="entry name" value="Cadherin_CS"/>
</dbReference>
<evidence type="ECO:0000256" key="15">
    <source>
        <dbReference type="ARBA" id="ARBA00022989"/>
    </source>
</evidence>
<keyword evidence="8 19" id="KW-0812">Transmembrane</keyword>
<dbReference type="FunFam" id="2.60.40.60:FF:000068">
    <property type="entry name" value="Desmoglein 1"/>
    <property type="match status" value="1"/>
</dbReference>
<keyword evidence="7" id="KW-0165">Cleavage on pair of basic residues</keyword>
<evidence type="ECO:0000256" key="10">
    <source>
        <dbReference type="ARBA" id="ARBA00022729"/>
    </source>
</evidence>
<keyword evidence="12 18" id="KW-0106">Calcium</keyword>
<dbReference type="FunFam" id="2.60.40.60:FF:000027">
    <property type="entry name" value="Cadherin 2"/>
    <property type="match status" value="1"/>
</dbReference>
<dbReference type="FunFam" id="2.60.40.60:FF:000011">
    <property type="entry name" value="Cadherin 1"/>
    <property type="match status" value="1"/>
</dbReference>
<dbReference type="PROSITE" id="PS50268">
    <property type="entry name" value="CADHERIN_2"/>
    <property type="match status" value="4"/>
</dbReference>
<evidence type="ECO:0000256" key="4">
    <source>
        <dbReference type="ARBA" id="ARBA00004536"/>
    </source>
</evidence>
<dbReference type="Ensembl" id="ENSVKKT00000009839.1">
    <property type="protein sequence ID" value="ENSVKKP00000009601.1"/>
    <property type="gene ID" value="ENSVKKG00000006618.1"/>
</dbReference>
<dbReference type="GO" id="GO:0042383">
    <property type="term" value="C:sarcolemma"/>
    <property type="evidence" value="ECO:0007669"/>
    <property type="project" value="UniProtKB-SubCell"/>
</dbReference>
<dbReference type="GO" id="GO:0007156">
    <property type="term" value="P:homophilic cell adhesion via plasma membrane adhesion molecules"/>
    <property type="evidence" value="ECO:0007669"/>
    <property type="project" value="InterPro"/>
</dbReference>
<evidence type="ECO:0000256" key="8">
    <source>
        <dbReference type="ARBA" id="ARBA00022692"/>
    </source>
</evidence>
<dbReference type="GO" id="GO:0045296">
    <property type="term" value="F:cadherin binding"/>
    <property type="evidence" value="ECO:0007669"/>
    <property type="project" value="TreeGrafter"/>
</dbReference>
<dbReference type="SMART" id="SM01055">
    <property type="entry name" value="Cadherin_pro"/>
    <property type="match status" value="1"/>
</dbReference>
<keyword evidence="9" id="KW-0479">Metal-binding</keyword>
<sequence>KKVTFNVPHKLEAGMFVGRVNMKPCFTHSGIIHSSNPNFTILEDGSLYTTADIFLSFQENTIINQRAKARHARDTVLRRTKRRWDPVPTSIMENSLGPFPMQIQQFSSDMDLKYNIRYSISGHGVDKPPLNYFYIEQETGNLFVTRPIDREMYPEFKLICYAVALDGYTPEIPLEHMIRIEDDNDNAPVFDRDIYIFHILENSRIGTTVGQVTATDNDEPYTLHTKVKYKLVPQNLQNYQNPWAFVIHPDSGFITVASPDLDREVIFLFHIEARDMGGQEFGLCTTAEVFIGIEDVNDNAPELMQTMYEVQLYENTVNGEILCIPVIDDDEPETASWLATFTIIKGNEDNSFSITIDQKRNVGCLAVLKGLDYEDTKERILEIIVNNEAPYAPYSKAFPTRTAVVVIRIKDQDEAPVFEPSEYVLNIKECLPGGTVVGSYQARDPLTETSGGLRYMGIINNPCDWITIDHKGQLRTTKILDRDAANLEYTQCKVTVSATDQSDRTGTGEIVIKLMDENDNYPVVTRKKYIMCKDKKPVIITAFDADLPPYTIPFHFEIELPMSLTWTITQNEGTLIPSGYFTPINISMVNISDNAGHSGTSEIIVQYCNCVIPSECFEPRPGIPMDHVPLDVPVARSPSEELSNSTLAPWGVAATVLGLLLLLCLMAREVCDNVAFQNLMVSNIEAPGEELMVSNIFQCICYFLKKGQLYFCDTGARFAFFLSIQLVFQCEQDEDHKHDGEYVHRYKYEGKESPVGSLSSCTGQSDEEELDFLNHPEPPFKALVENFVKK</sequence>
<keyword evidence="16" id="KW-0472">Membrane</keyword>
<dbReference type="GO" id="GO:0034332">
    <property type="term" value="P:adherens junction organization"/>
    <property type="evidence" value="ECO:0007669"/>
    <property type="project" value="TreeGrafter"/>
</dbReference>
<dbReference type="PRINTS" id="PR01820">
    <property type="entry name" value="DESMOCOLLIN"/>
</dbReference>
<dbReference type="InterPro" id="IPR015919">
    <property type="entry name" value="Cadherin-like_sf"/>
</dbReference>
<keyword evidence="6" id="KW-1003">Cell membrane</keyword>
<feature type="domain" description="Cadherin" evidence="21">
    <location>
        <begin position="304"/>
        <end position="418"/>
    </location>
</feature>
<dbReference type="PROSITE" id="PS00232">
    <property type="entry name" value="CADHERIN_1"/>
    <property type="match status" value="2"/>
</dbReference>
<dbReference type="GO" id="GO:0005912">
    <property type="term" value="C:adherens junction"/>
    <property type="evidence" value="ECO:0007669"/>
    <property type="project" value="UniProtKB-SubCell"/>
</dbReference>
<organism evidence="22 23">
    <name type="scientific">Varanus komodoensis</name>
    <name type="common">Komodo dragon</name>
    <dbReference type="NCBI Taxonomy" id="61221"/>
    <lineage>
        <taxon>Eukaryota</taxon>
        <taxon>Metazoa</taxon>
        <taxon>Chordata</taxon>
        <taxon>Craniata</taxon>
        <taxon>Vertebrata</taxon>
        <taxon>Euteleostomi</taxon>
        <taxon>Lepidosauria</taxon>
        <taxon>Squamata</taxon>
        <taxon>Bifurcata</taxon>
        <taxon>Unidentata</taxon>
        <taxon>Episquamata</taxon>
        <taxon>Toxicofera</taxon>
        <taxon>Anguimorpha</taxon>
        <taxon>Paleoanguimorpha</taxon>
        <taxon>Varanoidea</taxon>
        <taxon>Varanidae</taxon>
        <taxon>Varanus</taxon>
    </lineage>
</organism>
<evidence type="ECO:0000256" key="16">
    <source>
        <dbReference type="ARBA" id="ARBA00023136"/>
    </source>
</evidence>
<keyword evidence="14" id="KW-0965">Cell junction</keyword>
<dbReference type="GO" id="GO:0030027">
    <property type="term" value="C:lamellipodium"/>
    <property type="evidence" value="ECO:0007669"/>
    <property type="project" value="TreeGrafter"/>
</dbReference>
<dbReference type="GO" id="GO:0014069">
    <property type="term" value="C:postsynaptic density"/>
    <property type="evidence" value="ECO:0007669"/>
    <property type="project" value="TreeGrafter"/>
</dbReference>
<dbReference type="GO" id="GO:0045177">
    <property type="term" value="C:apical part of cell"/>
    <property type="evidence" value="ECO:0007669"/>
    <property type="project" value="TreeGrafter"/>
</dbReference>
<evidence type="ECO:0000256" key="3">
    <source>
        <dbReference type="ARBA" id="ARBA00004251"/>
    </source>
</evidence>
<dbReference type="OMA" id="CIPVEDK"/>
<feature type="domain" description="Cadherin" evidence="21">
    <location>
        <begin position="83"/>
        <end position="190"/>
    </location>
</feature>
<dbReference type="CDD" id="cd11304">
    <property type="entry name" value="Cadherin_repeat"/>
    <property type="match status" value="3"/>
</dbReference>
<protein>
    <recommendedName>
        <fullName evidence="21">Cadherin domain-containing protein</fullName>
    </recommendedName>
</protein>
<dbReference type="GO" id="GO:0005737">
    <property type="term" value="C:cytoplasm"/>
    <property type="evidence" value="ECO:0007669"/>
    <property type="project" value="TreeGrafter"/>
</dbReference>
<dbReference type="Pfam" id="PF01049">
    <property type="entry name" value="CADH_Y-type_LIR"/>
    <property type="match status" value="1"/>
</dbReference>
<dbReference type="Gene3D" id="4.10.900.10">
    <property type="entry name" value="TCF3-CBD (Catenin binding domain)"/>
    <property type="match status" value="1"/>
</dbReference>
<dbReference type="Pfam" id="PF00028">
    <property type="entry name" value="Cadherin"/>
    <property type="match status" value="4"/>
</dbReference>
<dbReference type="GO" id="GO:0044331">
    <property type="term" value="P:cell-cell adhesion mediated by cadherin"/>
    <property type="evidence" value="ECO:0007669"/>
    <property type="project" value="TreeGrafter"/>
</dbReference>
<dbReference type="GO" id="GO:0014704">
    <property type="term" value="C:intercalated disc"/>
    <property type="evidence" value="ECO:0007669"/>
    <property type="project" value="TreeGrafter"/>
</dbReference>
<dbReference type="GO" id="GO:0043005">
    <property type="term" value="C:neuron projection"/>
    <property type="evidence" value="ECO:0007669"/>
    <property type="project" value="TreeGrafter"/>
</dbReference>
<dbReference type="GO" id="GO:0007043">
    <property type="term" value="P:cell-cell junction assembly"/>
    <property type="evidence" value="ECO:0007669"/>
    <property type="project" value="TreeGrafter"/>
</dbReference>
<dbReference type="SUPFAM" id="SSF49313">
    <property type="entry name" value="Cadherin-like"/>
    <property type="match status" value="6"/>
</dbReference>
<evidence type="ECO:0000259" key="21">
    <source>
        <dbReference type="PROSITE" id="PS50268"/>
    </source>
</evidence>
<keyword evidence="13 19" id="KW-0130">Cell adhesion</keyword>
<evidence type="ECO:0000313" key="23">
    <source>
        <dbReference type="Proteomes" id="UP000694545"/>
    </source>
</evidence>
<dbReference type="AlphaFoldDB" id="A0A8D2JCF9"/>
<dbReference type="InterPro" id="IPR000233">
    <property type="entry name" value="Cadherin_Y-type_LIR"/>
</dbReference>
<dbReference type="InterPro" id="IPR027397">
    <property type="entry name" value="Catenin-bd_sf"/>
</dbReference>
<dbReference type="Gene3D" id="2.60.40.60">
    <property type="entry name" value="Cadherins"/>
    <property type="match status" value="5"/>
</dbReference>
<evidence type="ECO:0000256" key="13">
    <source>
        <dbReference type="ARBA" id="ARBA00022889"/>
    </source>
</evidence>
<keyword evidence="10" id="KW-0732">Signal</keyword>
<dbReference type="Proteomes" id="UP000694545">
    <property type="component" value="Unplaced"/>
</dbReference>
<keyword evidence="23" id="KW-1185">Reference proteome</keyword>
<evidence type="ECO:0000256" key="2">
    <source>
        <dbReference type="ARBA" id="ARBA00004241"/>
    </source>
</evidence>
<keyword evidence="17" id="KW-0325">Glycoprotein</keyword>
<keyword evidence="15" id="KW-1133">Transmembrane helix</keyword>
<dbReference type="InterPro" id="IPR039808">
    <property type="entry name" value="Cadherin"/>
</dbReference>
<evidence type="ECO:0000256" key="6">
    <source>
        <dbReference type="ARBA" id="ARBA00022475"/>
    </source>
</evidence>
<evidence type="ECO:0000256" key="9">
    <source>
        <dbReference type="ARBA" id="ARBA00022723"/>
    </source>
</evidence>
<dbReference type="GO" id="GO:0007416">
    <property type="term" value="P:synapse assembly"/>
    <property type="evidence" value="ECO:0007669"/>
    <property type="project" value="TreeGrafter"/>
</dbReference>
<evidence type="ECO:0000256" key="18">
    <source>
        <dbReference type="PROSITE-ProRule" id="PRU00043"/>
    </source>
</evidence>
<dbReference type="GO" id="GO:0000902">
    <property type="term" value="P:cell morphogenesis"/>
    <property type="evidence" value="ECO:0007669"/>
    <property type="project" value="TreeGrafter"/>
</dbReference>
<dbReference type="InterPro" id="IPR014868">
    <property type="entry name" value="Cadherin_pro_dom"/>
</dbReference>
<reference evidence="22" key="1">
    <citation type="submission" date="2025-08" db="UniProtKB">
        <authorList>
            <consortium name="Ensembl"/>
        </authorList>
    </citation>
    <scope>IDENTIFICATION</scope>
</reference>
<evidence type="ECO:0000256" key="20">
    <source>
        <dbReference type="RuleBase" id="RU004357"/>
    </source>
</evidence>
<dbReference type="GO" id="GO:0099634">
    <property type="term" value="C:postsynaptic specialization membrane"/>
    <property type="evidence" value="ECO:0007669"/>
    <property type="project" value="TreeGrafter"/>
</dbReference>
<dbReference type="GO" id="GO:0009986">
    <property type="term" value="C:cell surface"/>
    <property type="evidence" value="ECO:0007669"/>
    <property type="project" value="UniProtKB-SubCell"/>
</dbReference>
<accession>A0A8D2JCF9</accession>
<feature type="domain" description="Cadherin" evidence="21">
    <location>
        <begin position="191"/>
        <end position="303"/>
    </location>
</feature>
<evidence type="ECO:0000256" key="1">
    <source>
        <dbReference type="ARBA" id="ARBA00004135"/>
    </source>
</evidence>
<evidence type="ECO:0000256" key="7">
    <source>
        <dbReference type="ARBA" id="ARBA00022685"/>
    </source>
</evidence>
<dbReference type="SMART" id="SM00112">
    <property type="entry name" value="CA"/>
    <property type="match status" value="4"/>
</dbReference>